<dbReference type="GO" id="GO:0010181">
    <property type="term" value="F:FMN binding"/>
    <property type="evidence" value="ECO:0007669"/>
    <property type="project" value="InterPro"/>
</dbReference>
<evidence type="ECO:0000256" key="4">
    <source>
        <dbReference type="ARBA" id="ARBA00005037"/>
    </source>
</evidence>
<dbReference type="PROSITE" id="PS01064">
    <property type="entry name" value="PYRIDOX_OXIDASE"/>
    <property type="match status" value="1"/>
</dbReference>
<name>A0A8T0A0Z1_9BILA</name>
<dbReference type="InterPro" id="IPR019576">
    <property type="entry name" value="Pyridoxamine_oxidase_dimer_C"/>
</dbReference>
<dbReference type="InterPro" id="IPR011576">
    <property type="entry name" value="Pyridox_Oxase_N"/>
</dbReference>
<accession>A0A8T0A0Z1</accession>
<comment type="function">
    <text evidence="2">Catalyzes the oxidation of either pyridoxine 5'-phosphate (PNP) or pyridoxamine 5'-phosphate (PMP) into pyridoxal 5'-phosphate (PLP).</text>
</comment>
<dbReference type="GO" id="GO:0008615">
    <property type="term" value="P:pyridoxine biosynthetic process"/>
    <property type="evidence" value="ECO:0007669"/>
    <property type="project" value="InterPro"/>
</dbReference>
<comment type="similarity">
    <text evidence="5">Belongs to the pyridoxamine 5'-phosphate oxidase family.</text>
</comment>
<evidence type="ECO:0000256" key="5">
    <source>
        <dbReference type="ARBA" id="ARBA00007301"/>
    </source>
</evidence>
<evidence type="ECO:0000256" key="3">
    <source>
        <dbReference type="ARBA" id="ARBA00004738"/>
    </source>
</evidence>
<keyword evidence="13" id="KW-1185">Reference proteome</keyword>
<dbReference type="PANTHER" id="PTHR10851:SF0">
    <property type="entry name" value="PYRIDOXINE-5'-PHOSPHATE OXIDASE"/>
    <property type="match status" value="1"/>
</dbReference>
<dbReference type="Pfam" id="PF01243">
    <property type="entry name" value="PNPOx_N"/>
    <property type="match status" value="1"/>
</dbReference>
<protein>
    <recommendedName>
        <fullName evidence="6">pyridoxal 5'-phosphate synthase</fullName>
        <ecNumber evidence="6">1.4.3.5</ecNumber>
    </recommendedName>
</protein>
<dbReference type="PANTHER" id="PTHR10851">
    <property type="entry name" value="PYRIDOXINE-5-PHOSPHATE OXIDASE"/>
    <property type="match status" value="1"/>
</dbReference>
<reference evidence="12" key="1">
    <citation type="journal article" date="2020" name="Ecol. Evol.">
        <title>Genome structure and content of the rice root-knot nematode (Meloidogyne graminicola).</title>
        <authorList>
            <person name="Phan N.T."/>
            <person name="Danchin E.G.J."/>
            <person name="Klopp C."/>
            <person name="Perfus-Barbeoch L."/>
            <person name="Kozlowski D.K."/>
            <person name="Koutsovoulos G.D."/>
            <person name="Lopez-Roques C."/>
            <person name="Bouchez O."/>
            <person name="Zahm M."/>
            <person name="Besnard G."/>
            <person name="Bellafiore S."/>
        </authorList>
    </citation>
    <scope>NUCLEOTIDE SEQUENCE</scope>
    <source>
        <strain evidence="12">VN-18</strain>
    </source>
</reference>
<feature type="domain" description="Pyridoxamine 5'-phosphate oxidase N-terminal" evidence="10">
    <location>
        <begin position="98"/>
        <end position="208"/>
    </location>
</feature>
<evidence type="ECO:0000256" key="2">
    <source>
        <dbReference type="ARBA" id="ARBA00003691"/>
    </source>
</evidence>
<evidence type="ECO:0000256" key="6">
    <source>
        <dbReference type="ARBA" id="ARBA00012801"/>
    </source>
</evidence>
<comment type="pathway">
    <text evidence="3">Cofactor metabolism; pyridoxal 5'-phosphate salvage; pyridoxal 5'-phosphate from pyridoxamine 5'-phosphate: step 1/1.</text>
</comment>
<dbReference type="SUPFAM" id="SSF50475">
    <property type="entry name" value="FMN-binding split barrel"/>
    <property type="match status" value="1"/>
</dbReference>
<dbReference type="AlphaFoldDB" id="A0A8T0A0Z1"/>
<evidence type="ECO:0000313" key="13">
    <source>
        <dbReference type="Proteomes" id="UP000605970"/>
    </source>
</evidence>
<evidence type="ECO:0000259" key="10">
    <source>
        <dbReference type="Pfam" id="PF01243"/>
    </source>
</evidence>
<evidence type="ECO:0000256" key="9">
    <source>
        <dbReference type="ARBA" id="ARBA00023002"/>
    </source>
</evidence>
<dbReference type="InterPro" id="IPR000659">
    <property type="entry name" value="Pyridox_Oxase"/>
</dbReference>
<sequence>MSNNSKILLNQGIITENLIKKIKKQQSLKEENYLKIDNNKLIKEEINQNIILNTKSIRKCYEQKIQEPFLVESNMKKCPFNQFDVWFKNICEIEDLTFNEVNAFALSTVSSNYKPSCRMLLLKGYSTDGFVFFTHSISKKGCELLLNQNASMLFYWPRVDRQIRIEGIVSILDDKIADDYWLQRPIDSRIGSKLSEQSSTIPNREYLEEKQIKLEILLKQKGECSITRPSTWLGYILKPNYFEFWQGQSNRVHDRIIYELNNEENKWKMTRLAP</sequence>
<dbReference type="Pfam" id="PF10590">
    <property type="entry name" value="PNP_phzG_C"/>
    <property type="match status" value="1"/>
</dbReference>
<evidence type="ECO:0000256" key="7">
    <source>
        <dbReference type="ARBA" id="ARBA00022630"/>
    </source>
</evidence>
<dbReference type="NCBIfam" id="NF004231">
    <property type="entry name" value="PRK05679.1"/>
    <property type="match status" value="1"/>
</dbReference>
<keyword evidence="8" id="KW-0288">FMN</keyword>
<feature type="domain" description="Pyridoxine 5'-phosphate oxidase dimerisation C-terminal" evidence="11">
    <location>
        <begin position="232"/>
        <end position="274"/>
    </location>
</feature>
<comment type="caution">
    <text evidence="12">The sequence shown here is derived from an EMBL/GenBank/DDBJ whole genome shotgun (WGS) entry which is preliminary data.</text>
</comment>
<proteinExistence type="inferred from homology"/>
<dbReference type="EC" id="1.4.3.5" evidence="6"/>
<dbReference type="InterPro" id="IPR012349">
    <property type="entry name" value="Split_barrel_FMN-bd"/>
</dbReference>
<evidence type="ECO:0000256" key="1">
    <source>
        <dbReference type="ARBA" id="ARBA00001917"/>
    </source>
</evidence>
<comment type="pathway">
    <text evidence="4">Cofactor metabolism; pyridoxal 5'-phosphate salvage; pyridoxal 5'-phosphate from pyridoxine 5'-phosphate: step 1/1.</text>
</comment>
<dbReference type="GO" id="GO:0004733">
    <property type="term" value="F:pyridoxamine phosphate oxidase activity"/>
    <property type="evidence" value="ECO:0007669"/>
    <property type="project" value="UniProtKB-EC"/>
</dbReference>
<organism evidence="12 13">
    <name type="scientific">Meloidogyne graminicola</name>
    <dbReference type="NCBI Taxonomy" id="189291"/>
    <lineage>
        <taxon>Eukaryota</taxon>
        <taxon>Metazoa</taxon>
        <taxon>Ecdysozoa</taxon>
        <taxon>Nematoda</taxon>
        <taxon>Chromadorea</taxon>
        <taxon>Rhabditida</taxon>
        <taxon>Tylenchina</taxon>
        <taxon>Tylenchomorpha</taxon>
        <taxon>Tylenchoidea</taxon>
        <taxon>Meloidogynidae</taxon>
        <taxon>Meloidogyninae</taxon>
        <taxon>Meloidogyne</taxon>
    </lineage>
</organism>
<dbReference type="NCBIfam" id="TIGR00558">
    <property type="entry name" value="pdxH"/>
    <property type="match status" value="1"/>
</dbReference>
<dbReference type="Proteomes" id="UP000605970">
    <property type="component" value="Unassembled WGS sequence"/>
</dbReference>
<evidence type="ECO:0000256" key="8">
    <source>
        <dbReference type="ARBA" id="ARBA00022643"/>
    </source>
</evidence>
<evidence type="ECO:0000259" key="11">
    <source>
        <dbReference type="Pfam" id="PF10590"/>
    </source>
</evidence>
<keyword evidence="7" id="KW-0285">Flavoprotein</keyword>
<dbReference type="EMBL" id="JABEBT010000003">
    <property type="protein sequence ID" value="KAF7639711.1"/>
    <property type="molecule type" value="Genomic_DNA"/>
</dbReference>
<evidence type="ECO:0000313" key="12">
    <source>
        <dbReference type="EMBL" id="KAF7639711.1"/>
    </source>
</evidence>
<comment type="cofactor">
    <cofactor evidence="1">
        <name>FMN</name>
        <dbReference type="ChEBI" id="CHEBI:58210"/>
    </cofactor>
</comment>
<keyword evidence="9" id="KW-0560">Oxidoreductase</keyword>
<dbReference type="InterPro" id="IPR019740">
    <property type="entry name" value="Pyridox_Oxase_CS"/>
</dbReference>
<dbReference type="OrthoDB" id="303614at2759"/>
<dbReference type="Gene3D" id="2.30.110.10">
    <property type="entry name" value="Electron Transport, Fmn-binding Protein, Chain A"/>
    <property type="match status" value="1"/>
</dbReference>
<gene>
    <name evidence="12" type="ORF">Mgra_00000632</name>
</gene>